<accession>A0A4C1V9F2</accession>
<dbReference type="Proteomes" id="UP000299102">
    <property type="component" value="Unassembled WGS sequence"/>
</dbReference>
<keyword evidence="3" id="KW-1185">Reference proteome</keyword>
<evidence type="ECO:0000256" key="1">
    <source>
        <dbReference type="SAM" id="SignalP"/>
    </source>
</evidence>
<dbReference type="AlphaFoldDB" id="A0A4C1V9F2"/>
<organism evidence="2 3">
    <name type="scientific">Eumeta variegata</name>
    <name type="common">Bagworm moth</name>
    <name type="synonym">Eumeta japonica</name>
    <dbReference type="NCBI Taxonomy" id="151549"/>
    <lineage>
        <taxon>Eukaryota</taxon>
        <taxon>Metazoa</taxon>
        <taxon>Ecdysozoa</taxon>
        <taxon>Arthropoda</taxon>
        <taxon>Hexapoda</taxon>
        <taxon>Insecta</taxon>
        <taxon>Pterygota</taxon>
        <taxon>Neoptera</taxon>
        <taxon>Endopterygota</taxon>
        <taxon>Lepidoptera</taxon>
        <taxon>Glossata</taxon>
        <taxon>Ditrysia</taxon>
        <taxon>Tineoidea</taxon>
        <taxon>Psychidae</taxon>
        <taxon>Oiketicinae</taxon>
        <taxon>Eumeta</taxon>
    </lineage>
</organism>
<proteinExistence type="predicted"/>
<gene>
    <name evidence="2" type="ORF">EVAR_85294_1</name>
</gene>
<comment type="caution">
    <text evidence="2">The sequence shown here is derived from an EMBL/GenBank/DDBJ whole genome shotgun (WGS) entry which is preliminary data.</text>
</comment>
<keyword evidence="1" id="KW-0732">Signal</keyword>
<dbReference type="EMBL" id="BGZK01000290">
    <property type="protein sequence ID" value="GBP34574.1"/>
    <property type="molecule type" value="Genomic_DNA"/>
</dbReference>
<feature type="signal peptide" evidence="1">
    <location>
        <begin position="1"/>
        <end position="23"/>
    </location>
</feature>
<sequence length="199" mass="21777">MLQQKLLLHVRIIGALRAAHAAAARADATSGVARPTRHCPFISPPPEPGPVLTSPPSAYLSREIFSAPLDRNIIFLRLKFHRESRSRHELSANRIYIFPRLAGIKNIFVTDGAPSPPRPRPAPPAVADAAWMEFIKLSFSSQQLPRGLVFDPSPVLNFASSLAFVSDPGPNLNLALRPALYFDSTSDHSSDLNEAGEKR</sequence>
<feature type="chain" id="PRO_5020037012" evidence="1">
    <location>
        <begin position="24"/>
        <end position="199"/>
    </location>
</feature>
<evidence type="ECO:0000313" key="2">
    <source>
        <dbReference type="EMBL" id="GBP34574.1"/>
    </source>
</evidence>
<protein>
    <submittedName>
        <fullName evidence="2">Uncharacterized protein</fullName>
    </submittedName>
</protein>
<name>A0A4C1V9F2_EUMVA</name>
<evidence type="ECO:0000313" key="3">
    <source>
        <dbReference type="Proteomes" id="UP000299102"/>
    </source>
</evidence>
<reference evidence="2 3" key="1">
    <citation type="journal article" date="2019" name="Commun. Biol.">
        <title>The bagworm genome reveals a unique fibroin gene that provides high tensile strength.</title>
        <authorList>
            <person name="Kono N."/>
            <person name="Nakamura H."/>
            <person name="Ohtoshi R."/>
            <person name="Tomita M."/>
            <person name="Numata K."/>
            <person name="Arakawa K."/>
        </authorList>
    </citation>
    <scope>NUCLEOTIDE SEQUENCE [LARGE SCALE GENOMIC DNA]</scope>
</reference>